<dbReference type="Pfam" id="PF02126">
    <property type="entry name" value="PTE"/>
    <property type="match status" value="1"/>
</dbReference>
<evidence type="ECO:0000313" key="7">
    <source>
        <dbReference type="Proteomes" id="UP000199440"/>
    </source>
</evidence>
<feature type="binding site" evidence="4">
    <location>
        <position position="197"/>
    </location>
    <ligand>
        <name>Zn(2+)</name>
        <dbReference type="ChEBI" id="CHEBI:29105"/>
        <label>2</label>
    </ligand>
</feature>
<proteinExistence type="inferred from homology"/>
<accession>A0A1G9LGN6</accession>
<protein>
    <submittedName>
        <fullName evidence="6">Phosphotriesterase-related protein</fullName>
    </submittedName>
</protein>
<comment type="cofactor">
    <cofactor evidence="4">
        <name>a divalent metal cation</name>
        <dbReference type="ChEBI" id="CHEBI:60240"/>
    </cofactor>
    <text evidence="4">Binds 2 divalent metal cations per subunit.</text>
</comment>
<evidence type="ECO:0000256" key="1">
    <source>
        <dbReference type="ARBA" id="ARBA00022723"/>
    </source>
</evidence>
<dbReference type="PANTHER" id="PTHR10819">
    <property type="entry name" value="PHOSPHOTRIESTERASE-RELATED"/>
    <property type="match status" value="1"/>
</dbReference>
<dbReference type="PIRSF" id="PIRSF016839">
    <property type="entry name" value="PhP"/>
    <property type="match status" value="1"/>
</dbReference>
<dbReference type="GO" id="GO:0016787">
    <property type="term" value="F:hydrolase activity"/>
    <property type="evidence" value="ECO:0007669"/>
    <property type="project" value="UniProtKB-KW"/>
</dbReference>
<dbReference type="InterPro" id="IPR001559">
    <property type="entry name" value="Phosphotriesterase"/>
</dbReference>
<dbReference type="InterPro" id="IPR032466">
    <property type="entry name" value="Metal_Hydrolase"/>
</dbReference>
<evidence type="ECO:0000256" key="5">
    <source>
        <dbReference type="PROSITE-ProRule" id="PRU00679"/>
    </source>
</evidence>
<feature type="binding site" description="via carbamate group" evidence="4">
    <location>
        <position position="164"/>
    </location>
    <ligand>
        <name>Zn(2+)</name>
        <dbReference type="ChEBI" id="CHEBI:29105"/>
        <label>1</label>
    </ligand>
</feature>
<dbReference type="EMBL" id="FNGV01000002">
    <property type="protein sequence ID" value="SDL60665.1"/>
    <property type="molecule type" value="Genomic_DNA"/>
</dbReference>
<name>A0A1G9LGN6_9FLAO</name>
<dbReference type="Gene3D" id="3.20.20.140">
    <property type="entry name" value="Metal-dependent hydrolases"/>
    <property type="match status" value="1"/>
</dbReference>
<keyword evidence="1 4" id="KW-0479">Metal-binding</keyword>
<sequence>MLQIFPEMAGQTIKTMSQDFFRTVLGDLSFSEMGLTYSHEHIVIDDGYVTAKHPEFLLNDVDKISKELKNFHDAGGRTVVDTMPANCGRNILKSVEVSQRSDVNIIVPTGIHLEIYYPENHWRYSISEDKLTRLFIADIEEGIDELDYSGPIIKRTSHRAGLIKLATGDGPFTEHQELIFRAAVNAHLETGAPILTHTNFGRQALEQARLFKKLGANLEHVVLSHVDRAKNVAYNRSVLDLGVRIEYDSIFRWRKEEPNYSLQLLEQLLPYYPDQIVVGMDMAKNAYWKSYGGGPGLNYLIETVPDFLKAKGLEEYNQKLFFENPKRLYSFIDPPRKL</sequence>
<gene>
    <name evidence="6" type="ORF">SAMN04488514_10244</name>
</gene>
<feature type="modified residue" description="N6-carboxylysine" evidence="3 5">
    <location>
        <position position="164"/>
    </location>
</feature>
<dbReference type="PROSITE" id="PS51347">
    <property type="entry name" value="PHOSPHOTRIESTERASE_2"/>
    <property type="match status" value="1"/>
</dbReference>
<keyword evidence="7" id="KW-1185">Reference proteome</keyword>
<dbReference type="STRING" id="192904.SAMN04488514_10244"/>
<feature type="binding site" evidence="4">
    <location>
        <position position="281"/>
    </location>
    <ligand>
        <name>Zn(2+)</name>
        <dbReference type="ChEBI" id="CHEBI:29105"/>
        <label>1</label>
    </ligand>
</feature>
<dbReference type="SUPFAM" id="SSF51556">
    <property type="entry name" value="Metallo-dependent hydrolases"/>
    <property type="match status" value="1"/>
</dbReference>
<evidence type="ECO:0000256" key="2">
    <source>
        <dbReference type="ARBA" id="ARBA00022801"/>
    </source>
</evidence>
<feature type="binding site" description="via carbamate group" evidence="4">
    <location>
        <position position="164"/>
    </location>
    <ligand>
        <name>Zn(2+)</name>
        <dbReference type="ChEBI" id="CHEBI:29105"/>
        <label>2</label>
    </ligand>
</feature>
<feature type="binding site" evidence="4">
    <location>
        <position position="39"/>
    </location>
    <ligand>
        <name>Zn(2+)</name>
        <dbReference type="ChEBI" id="CHEBI:29105"/>
        <label>1</label>
    </ligand>
</feature>
<reference evidence="6 7" key="1">
    <citation type="submission" date="2016-10" db="EMBL/GenBank/DDBJ databases">
        <authorList>
            <person name="de Groot N.N."/>
        </authorList>
    </citation>
    <scope>NUCLEOTIDE SEQUENCE [LARGE SCALE GENOMIC DNA]</scope>
    <source>
        <strain evidence="6 7">DSM 19886</strain>
    </source>
</reference>
<dbReference type="GO" id="GO:0008270">
    <property type="term" value="F:zinc ion binding"/>
    <property type="evidence" value="ECO:0007669"/>
    <property type="project" value="InterPro"/>
</dbReference>
<dbReference type="Proteomes" id="UP000199440">
    <property type="component" value="Unassembled WGS sequence"/>
</dbReference>
<evidence type="ECO:0000256" key="3">
    <source>
        <dbReference type="PIRSR" id="PIRSR601559-50"/>
    </source>
</evidence>
<evidence type="ECO:0000313" key="6">
    <source>
        <dbReference type="EMBL" id="SDL60665.1"/>
    </source>
</evidence>
<feature type="binding site" evidence="4">
    <location>
        <position position="225"/>
    </location>
    <ligand>
        <name>Zn(2+)</name>
        <dbReference type="ChEBI" id="CHEBI:29105"/>
        <label>2</label>
    </ligand>
</feature>
<organism evidence="6 7">
    <name type="scientific">Kriegella aquimaris</name>
    <dbReference type="NCBI Taxonomy" id="192904"/>
    <lineage>
        <taxon>Bacteria</taxon>
        <taxon>Pseudomonadati</taxon>
        <taxon>Bacteroidota</taxon>
        <taxon>Flavobacteriia</taxon>
        <taxon>Flavobacteriales</taxon>
        <taxon>Flavobacteriaceae</taxon>
        <taxon>Kriegella</taxon>
    </lineage>
</organism>
<comment type="similarity">
    <text evidence="5">Belongs to the metallo-dependent hydrolases superfamily. Phosphotriesterase family.</text>
</comment>
<keyword evidence="2" id="KW-0378">Hydrolase</keyword>
<feature type="binding site" evidence="4">
    <location>
        <position position="41"/>
    </location>
    <ligand>
        <name>Zn(2+)</name>
        <dbReference type="ChEBI" id="CHEBI:29105"/>
        <label>1</label>
    </ligand>
</feature>
<evidence type="ECO:0000256" key="4">
    <source>
        <dbReference type="PIRSR" id="PIRSR601559-51"/>
    </source>
</evidence>
<dbReference type="PANTHER" id="PTHR10819:SF3">
    <property type="entry name" value="PHOSPHOTRIESTERASE-RELATED PROTEIN"/>
    <property type="match status" value="1"/>
</dbReference>
<dbReference type="AlphaFoldDB" id="A0A1G9LGN6"/>